<dbReference type="SUPFAM" id="SSF88659">
    <property type="entry name" value="Sigma3 and sigma4 domains of RNA polymerase sigma factors"/>
    <property type="match status" value="1"/>
</dbReference>
<dbReference type="InterPro" id="IPR014284">
    <property type="entry name" value="RNA_pol_sigma-70_dom"/>
</dbReference>
<evidence type="ECO:0000313" key="4">
    <source>
        <dbReference type="EMBL" id="WDR01688.1"/>
    </source>
</evidence>
<proteinExistence type="predicted"/>
<sequence length="422" mass="45804">MNGDNTSRAIETVWRMEAPRLVAGLVRMVRDISLAEELAQEALVGALQSWPKSGVPDNPGAWLMTTAKRRAVDYFRHNAMVARKLPEIAQATPTDASAAPDPEALLDSGSGDDLLNLMFVSCHPALSPEAQSALTLRLIGGLNTNEIARAFLVSEATMAQRIVRAKRTLAEAGERFEFPDSAERQARVGAVLGVLYLIFNEGYSATTGQDWMRPQLCEEAMRMGRILAQMLPDQSEVHGLVALMELQASRLMARRNDDGTPILLIDQNRARWDRTLIGRGLAGIARAEALSSALGPYGLQAAIAACHARAPRSEATDWSQIARLYGQLAQINPGPIIELNRAVAIAQAHGAQAGLDHIEHCVDAEALARYPLFAAARGELLERLGRFEAAAACFTKAADLTQNQAERTLMQQRAERLANEGS</sequence>
<evidence type="ECO:0000259" key="3">
    <source>
        <dbReference type="Pfam" id="PF20239"/>
    </source>
</evidence>
<organism evidence="4 5">
    <name type="scientific">Devosia algicola</name>
    <dbReference type="NCBI Taxonomy" id="3026418"/>
    <lineage>
        <taxon>Bacteria</taxon>
        <taxon>Pseudomonadati</taxon>
        <taxon>Pseudomonadota</taxon>
        <taxon>Alphaproteobacteria</taxon>
        <taxon>Hyphomicrobiales</taxon>
        <taxon>Devosiaceae</taxon>
        <taxon>Devosia</taxon>
    </lineage>
</organism>
<gene>
    <name evidence="4" type="ORF">PSQ19_13145</name>
</gene>
<dbReference type="Gene3D" id="1.10.1740.10">
    <property type="match status" value="1"/>
</dbReference>
<dbReference type="PANTHER" id="PTHR47756:SF1">
    <property type="entry name" value="BLL0085 PROTEIN"/>
    <property type="match status" value="1"/>
</dbReference>
<feature type="domain" description="RNA polymerase sigma-70 region 2" evidence="1">
    <location>
        <begin position="16"/>
        <end position="78"/>
    </location>
</feature>
<dbReference type="Pfam" id="PF04542">
    <property type="entry name" value="Sigma70_r2"/>
    <property type="match status" value="1"/>
</dbReference>
<protein>
    <submittedName>
        <fullName evidence="4">RNA polymerase sigma factor</fullName>
    </submittedName>
</protein>
<dbReference type="PANTHER" id="PTHR47756">
    <property type="entry name" value="BLL6612 PROTEIN-RELATED"/>
    <property type="match status" value="1"/>
</dbReference>
<dbReference type="EMBL" id="CP118246">
    <property type="protein sequence ID" value="WDR01688.1"/>
    <property type="molecule type" value="Genomic_DNA"/>
</dbReference>
<reference evidence="4 5" key="1">
    <citation type="submission" date="2023-02" db="EMBL/GenBank/DDBJ databases">
        <title>Devosia algicola sp. nov., isolated from the phycosphere of marine algae.</title>
        <authorList>
            <person name="Kim J.M."/>
            <person name="Lee J.K."/>
            <person name="Choi B.J."/>
            <person name="Bayburt H."/>
            <person name="Jeon C.O."/>
        </authorList>
    </citation>
    <scope>NUCLEOTIDE SEQUENCE [LARGE SCALE GENOMIC DNA]</scope>
    <source>
        <strain evidence="4 5">G20-9</strain>
    </source>
</reference>
<dbReference type="RefSeq" id="WP_282218098.1">
    <property type="nucleotide sequence ID" value="NZ_CP118246.1"/>
</dbReference>
<feature type="domain" description="RNA polymerase sigma factor 70 region 4 type 2" evidence="2">
    <location>
        <begin position="119"/>
        <end position="169"/>
    </location>
</feature>
<keyword evidence="5" id="KW-1185">Reference proteome</keyword>
<dbReference type="Pfam" id="PF08281">
    <property type="entry name" value="Sigma70_r4_2"/>
    <property type="match status" value="1"/>
</dbReference>
<dbReference type="Pfam" id="PF20239">
    <property type="entry name" value="DUF6596"/>
    <property type="match status" value="1"/>
</dbReference>
<feature type="domain" description="DUF6596" evidence="3">
    <location>
        <begin position="187"/>
        <end position="287"/>
    </location>
</feature>
<evidence type="ECO:0000259" key="1">
    <source>
        <dbReference type="Pfam" id="PF04542"/>
    </source>
</evidence>
<accession>A0ABY7YK51</accession>
<name>A0ABY7YK51_9HYPH</name>
<dbReference type="InterPro" id="IPR046531">
    <property type="entry name" value="DUF6596"/>
</dbReference>
<dbReference type="InterPro" id="IPR013324">
    <property type="entry name" value="RNA_pol_sigma_r3/r4-like"/>
</dbReference>
<evidence type="ECO:0000259" key="2">
    <source>
        <dbReference type="Pfam" id="PF08281"/>
    </source>
</evidence>
<dbReference type="InterPro" id="IPR013325">
    <property type="entry name" value="RNA_pol_sigma_r2"/>
</dbReference>
<dbReference type="InterPro" id="IPR013249">
    <property type="entry name" value="RNA_pol_sigma70_r4_t2"/>
</dbReference>
<dbReference type="NCBIfam" id="TIGR02937">
    <property type="entry name" value="sigma70-ECF"/>
    <property type="match status" value="1"/>
</dbReference>
<dbReference type="SUPFAM" id="SSF88946">
    <property type="entry name" value="Sigma2 domain of RNA polymerase sigma factors"/>
    <property type="match status" value="1"/>
</dbReference>
<dbReference type="Proteomes" id="UP001220530">
    <property type="component" value="Chromosome"/>
</dbReference>
<dbReference type="InterPro" id="IPR007627">
    <property type="entry name" value="RNA_pol_sigma70_r2"/>
</dbReference>
<dbReference type="Gene3D" id="1.10.10.10">
    <property type="entry name" value="Winged helix-like DNA-binding domain superfamily/Winged helix DNA-binding domain"/>
    <property type="match status" value="1"/>
</dbReference>
<dbReference type="InterPro" id="IPR036388">
    <property type="entry name" value="WH-like_DNA-bd_sf"/>
</dbReference>
<evidence type="ECO:0000313" key="5">
    <source>
        <dbReference type="Proteomes" id="UP001220530"/>
    </source>
</evidence>